<dbReference type="SUPFAM" id="SSF49503">
    <property type="entry name" value="Cupredoxins"/>
    <property type="match status" value="1"/>
</dbReference>
<evidence type="ECO:0000256" key="5">
    <source>
        <dbReference type="ARBA" id="ARBA00022692"/>
    </source>
</evidence>
<evidence type="ECO:0000256" key="3">
    <source>
        <dbReference type="ARBA" id="ARBA00012949"/>
    </source>
</evidence>
<proteinExistence type="inferred from homology"/>
<dbReference type="PANTHER" id="PTHR22888:SF9">
    <property type="entry name" value="CYTOCHROME C OXIDASE SUBUNIT 2"/>
    <property type="match status" value="1"/>
</dbReference>
<evidence type="ECO:0000256" key="2">
    <source>
        <dbReference type="ARBA" id="ARBA00007866"/>
    </source>
</evidence>
<evidence type="ECO:0000259" key="14">
    <source>
        <dbReference type="PROSITE" id="PS50857"/>
    </source>
</evidence>
<keyword evidence="7" id="KW-1278">Translocase</keyword>
<keyword evidence="6" id="KW-0479">Metal-binding</keyword>
<accession>A0ABQ4R9D4</accession>
<feature type="transmembrane region" description="Helical" evidence="13">
    <location>
        <begin position="81"/>
        <end position="102"/>
    </location>
</feature>
<organism evidence="15 16">
    <name type="scientific">Methylobacterium crusticola</name>
    <dbReference type="NCBI Taxonomy" id="1697972"/>
    <lineage>
        <taxon>Bacteria</taxon>
        <taxon>Pseudomonadati</taxon>
        <taxon>Pseudomonadota</taxon>
        <taxon>Alphaproteobacteria</taxon>
        <taxon>Hyphomicrobiales</taxon>
        <taxon>Methylobacteriaceae</taxon>
        <taxon>Methylobacterium</taxon>
    </lineage>
</organism>
<comment type="caution">
    <text evidence="15">The sequence shown here is derived from an EMBL/GenBank/DDBJ whole genome shotgun (WGS) entry which is preliminary data.</text>
</comment>
<dbReference type="Gene3D" id="2.60.40.420">
    <property type="entry name" value="Cupredoxins - blue copper proteins"/>
    <property type="match status" value="1"/>
</dbReference>
<evidence type="ECO:0000256" key="12">
    <source>
        <dbReference type="ARBA" id="ARBA00047816"/>
    </source>
</evidence>
<comment type="catalytic activity">
    <reaction evidence="12">
        <text>4 Fe(II)-[cytochrome c] + O2 + 8 H(+)(in) = 4 Fe(III)-[cytochrome c] + 2 H2O + 4 H(+)(out)</text>
        <dbReference type="Rhea" id="RHEA:11436"/>
        <dbReference type="Rhea" id="RHEA-COMP:10350"/>
        <dbReference type="Rhea" id="RHEA-COMP:14399"/>
        <dbReference type="ChEBI" id="CHEBI:15377"/>
        <dbReference type="ChEBI" id="CHEBI:15378"/>
        <dbReference type="ChEBI" id="CHEBI:15379"/>
        <dbReference type="ChEBI" id="CHEBI:29033"/>
        <dbReference type="ChEBI" id="CHEBI:29034"/>
        <dbReference type="EC" id="7.1.1.9"/>
    </reaction>
</comment>
<gene>
    <name evidence="15" type="primary">coxM_2</name>
    <name evidence="15" type="ORF">OPKNFCMD_6502</name>
</gene>
<evidence type="ECO:0000256" key="8">
    <source>
        <dbReference type="ARBA" id="ARBA00022982"/>
    </source>
</evidence>
<comment type="subcellular location">
    <subcellularLocation>
        <location evidence="1">Membrane</location>
        <topology evidence="1">Multi-pass membrane protein</topology>
    </subcellularLocation>
</comment>
<evidence type="ECO:0000256" key="9">
    <source>
        <dbReference type="ARBA" id="ARBA00022989"/>
    </source>
</evidence>
<reference evidence="15" key="2">
    <citation type="submission" date="2021-08" db="EMBL/GenBank/DDBJ databases">
        <authorList>
            <person name="Tani A."/>
            <person name="Ola A."/>
            <person name="Ogura Y."/>
            <person name="Katsura K."/>
            <person name="Hayashi T."/>
        </authorList>
    </citation>
    <scope>NUCLEOTIDE SEQUENCE</scope>
    <source>
        <strain evidence="15">KCTC 52305</strain>
    </source>
</reference>
<dbReference type="Proteomes" id="UP001055167">
    <property type="component" value="Unassembled WGS sequence"/>
</dbReference>
<evidence type="ECO:0000313" key="15">
    <source>
        <dbReference type="EMBL" id="GJD53724.1"/>
    </source>
</evidence>
<dbReference type="RefSeq" id="WP_128563587.1">
    <property type="nucleotide sequence ID" value="NZ_BPQH01000035.1"/>
</dbReference>
<evidence type="ECO:0000313" key="16">
    <source>
        <dbReference type="Proteomes" id="UP001055167"/>
    </source>
</evidence>
<dbReference type="PROSITE" id="PS00078">
    <property type="entry name" value="COX2"/>
    <property type="match status" value="1"/>
</dbReference>
<dbReference type="InterPro" id="IPR045187">
    <property type="entry name" value="CcO_II"/>
</dbReference>
<comment type="similarity">
    <text evidence="2">Belongs to the cytochrome c oxidase subunit 2 family.</text>
</comment>
<evidence type="ECO:0000256" key="11">
    <source>
        <dbReference type="ARBA" id="ARBA00023136"/>
    </source>
</evidence>
<evidence type="ECO:0000256" key="1">
    <source>
        <dbReference type="ARBA" id="ARBA00004141"/>
    </source>
</evidence>
<reference evidence="15" key="1">
    <citation type="journal article" date="2021" name="Front. Microbiol.">
        <title>Comprehensive Comparative Genomics and Phenotyping of Methylobacterium Species.</title>
        <authorList>
            <person name="Alessa O."/>
            <person name="Ogura Y."/>
            <person name="Fujitani Y."/>
            <person name="Takami H."/>
            <person name="Hayashi T."/>
            <person name="Sahin N."/>
            <person name="Tani A."/>
        </authorList>
    </citation>
    <scope>NUCLEOTIDE SEQUENCE</scope>
    <source>
        <strain evidence="15">KCTC 52305</strain>
    </source>
</reference>
<keyword evidence="8" id="KW-0249">Electron transport</keyword>
<feature type="transmembrane region" description="Helical" evidence="13">
    <location>
        <begin position="38"/>
        <end position="60"/>
    </location>
</feature>
<keyword evidence="5 13" id="KW-0812">Transmembrane</keyword>
<evidence type="ECO:0000256" key="6">
    <source>
        <dbReference type="ARBA" id="ARBA00022723"/>
    </source>
</evidence>
<keyword evidence="11 13" id="KW-0472">Membrane</keyword>
<dbReference type="Gene3D" id="1.10.287.90">
    <property type="match status" value="1"/>
</dbReference>
<evidence type="ECO:0000256" key="7">
    <source>
        <dbReference type="ARBA" id="ARBA00022967"/>
    </source>
</evidence>
<dbReference type="InterPro" id="IPR002429">
    <property type="entry name" value="CcO_II-like_C"/>
</dbReference>
<dbReference type="InterPro" id="IPR036257">
    <property type="entry name" value="Cyt_c_oxidase_su2_TM_sf"/>
</dbReference>
<name>A0ABQ4R9D4_9HYPH</name>
<evidence type="ECO:0000256" key="13">
    <source>
        <dbReference type="SAM" id="Phobius"/>
    </source>
</evidence>
<dbReference type="InterPro" id="IPR001505">
    <property type="entry name" value="Copper_CuA"/>
</dbReference>
<evidence type="ECO:0000256" key="10">
    <source>
        <dbReference type="ARBA" id="ARBA00023008"/>
    </source>
</evidence>
<keyword evidence="16" id="KW-1185">Reference proteome</keyword>
<keyword evidence="4" id="KW-0813">Transport</keyword>
<evidence type="ECO:0000256" key="4">
    <source>
        <dbReference type="ARBA" id="ARBA00022448"/>
    </source>
</evidence>
<dbReference type="Pfam" id="PF00116">
    <property type="entry name" value="COX2"/>
    <property type="match status" value="1"/>
</dbReference>
<dbReference type="PROSITE" id="PS50857">
    <property type="entry name" value="COX2_CUA"/>
    <property type="match status" value="1"/>
</dbReference>
<dbReference type="InterPro" id="IPR008972">
    <property type="entry name" value="Cupredoxin"/>
</dbReference>
<keyword evidence="9 13" id="KW-1133">Transmembrane helix</keyword>
<feature type="domain" description="Cytochrome oxidase subunit II copper A binding" evidence="14">
    <location>
        <begin position="110"/>
        <end position="252"/>
    </location>
</feature>
<dbReference type="PANTHER" id="PTHR22888">
    <property type="entry name" value="CYTOCHROME C OXIDASE, SUBUNIT II"/>
    <property type="match status" value="1"/>
</dbReference>
<dbReference type="EMBL" id="BPQH01000035">
    <property type="protein sequence ID" value="GJD53724.1"/>
    <property type="molecule type" value="Genomic_DNA"/>
</dbReference>
<sequence>MALILVLIALGSIAFHLLSPWWWTPIASNWGYIDTTLIITFWITGIVFAALVLFVAYCVFRFRHRPGSRAAYEPENRRLEGWLTGLTALGVAAMLAPGLVVWGQFVRVPGDATEVEIVAQQWRWSFRLPGADGRLGAADIRHVGDDNPLGLDPQDAAARDDVVIDGGDLHLPLGRPVKVLMRSFDVVHNFYVPEFRAKMDMIPGMITYVWFTPTRTGTFDALCNEVCGVNHYAMRGRVVVDAAPAYRTWLDQQRTFSQFAAAPAGRGRAAAPRQVAQDR</sequence>
<dbReference type="EC" id="7.1.1.9" evidence="3"/>
<keyword evidence="10" id="KW-0186">Copper</keyword>
<dbReference type="CDD" id="cd13919">
    <property type="entry name" value="CuRO_HCO_II_like_5"/>
    <property type="match status" value="1"/>
</dbReference>
<protein>
    <recommendedName>
        <fullName evidence="3">cytochrome-c oxidase</fullName>
        <ecNumber evidence="3">7.1.1.9</ecNumber>
    </recommendedName>
</protein>